<dbReference type="EMBL" id="CP015901">
    <property type="protein sequence ID" value="ARE22694.1"/>
    <property type="molecule type" value="Genomic_DNA"/>
</dbReference>
<proteinExistence type="predicted"/>
<dbReference type="Proteomes" id="UP001254658">
    <property type="component" value="Chromosome"/>
</dbReference>
<evidence type="ECO:0000313" key="3">
    <source>
        <dbReference type="EMBL" id="BCO06036.1"/>
    </source>
</evidence>
<reference evidence="2" key="4">
    <citation type="submission" date="2023-03" db="EMBL/GenBank/DDBJ databases">
        <authorList>
            <person name="McDonnell B."/>
        </authorList>
    </citation>
    <scope>NUCLEOTIDE SEQUENCE</scope>
    <source>
        <strain evidence="2">JM1</strain>
        <strain evidence="1">JM3</strain>
    </source>
</reference>
<dbReference type="RefSeq" id="WP_011675518.1">
    <property type="nucleotide sequence ID" value="NZ_AP018499.1"/>
</dbReference>
<sequence>MDDSKNKHVYSIVLLKEAIIKNPVVTKDHKLFEESLILISISENLLRDKEKFLIFIRNLVQNNEEIYPNEFGEMVIWKLAKIIDVFEISEDIEFSLPFQEVYSRFLEMPANASIDDVVNKFYSDYVWEDKEM</sequence>
<protein>
    <submittedName>
        <fullName evidence="2">DUF4288 domain-containing protein</fullName>
    </submittedName>
</protein>
<dbReference type="AlphaFoldDB" id="A0A1V0P866"/>
<accession>A0A1V0P866</accession>
<reference evidence="4" key="5">
    <citation type="submission" date="2023-09" db="EMBL/GenBank/DDBJ databases">
        <authorList>
            <person name="Kim T.W."/>
        </authorList>
    </citation>
    <scope>NUCLEOTIDE SEQUENCE</scope>
    <source>
        <strain evidence="4">KCKM 0438</strain>
    </source>
</reference>
<reference evidence="4" key="3">
    <citation type="journal article" date="2022" name="Microbiol. Spectr.">
        <title>Optimizing Conditions in the Acid Tolerance Test for Potential Probiotics Using Response Surface Methodology.</title>
        <authorList>
            <person name="Ko H.I."/>
            <person name="Jeong C.H."/>
            <person name="Hong S.W."/>
            <person name="Eun J.B."/>
            <person name="Kim T.W."/>
        </authorList>
    </citation>
    <scope>NUCLEOTIDE SEQUENCE</scope>
    <source>
        <strain evidence="4">KCKM 0438</strain>
    </source>
</reference>
<dbReference type="EMBL" id="AP024222">
    <property type="protein sequence ID" value="BCO06036.1"/>
    <property type="molecule type" value="Genomic_DNA"/>
</dbReference>
<gene>
    <name evidence="3" type="ORF">LLC_12760</name>
    <name evidence="2" type="ORF">LLJM1_1878</name>
    <name evidence="1" type="ORF">LLJM3_0479</name>
    <name evidence="4" type="ORF">RF668_00930</name>
</gene>
<reference evidence="3 7" key="2">
    <citation type="submission" date="2020-12" db="EMBL/GenBank/DDBJ databases">
        <title>Complete genome sequence of lactococcus lactis subsp. cremoris strain EPSC and strain G3-2.</title>
        <authorList>
            <person name="Kita K."/>
            <person name="Ishikawa S."/>
        </authorList>
    </citation>
    <scope>NUCLEOTIDE SEQUENCE [LARGE SCALE GENOMIC DNA]</scope>
    <source>
        <strain evidence="3 7">EPSC</strain>
    </source>
</reference>
<evidence type="ECO:0000313" key="5">
    <source>
        <dbReference type="Proteomes" id="UP000191806"/>
    </source>
</evidence>
<dbReference type="Proteomes" id="UP000191806">
    <property type="component" value="Chromosome"/>
</dbReference>
<evidence type="ECO:0000313" key="4">
    <source>
        <dbReference type="EMBL" id="WMX70895.1"/>
    </source>
</evidence>
<evidence type="ECO:0000313" key="6">
    <source>
        <dbReference type="Proteomes" id="UP000192161"/>
    </source>
</evidence>
<dbReference type="Proteomes" id="UP000595253">
    <property type="component" value="Chromosome"/>
</dbReference>
<reference evidence="5 6" key="1">
    <citation type="journal article" date="2017" name="BMC Genomics">
        <title>Comparative and functional genomics of the Lactococcus lactis taxon; insights into evolution and niche adaptation.</title>
        <authorList>
            <person name="Kelleher P."/>
            <person name="Bottacini F."/>
            <person name="Mahony J."/>
            <person name="Kilcawley K.N."/>
            <person name="van Sinderen D."/>
        </authorList>
    </citation>
    <scope>NUCLEOTIDE SEQUENCE [LARGE SCALE GENOMIC DNA]</scope>
    <source>
        <strain evidence="2 5">JM1</strain>
        <strain evidence="1 6">JM3</strain>
    </source>
</reference>
<dbReference type="EMBL" id="CP133787">
    <property type="protein sequence ID" value="WMX70895.1"/>
    <property type="molecule type" value="Genomic_DNA"/>
</dbReference>
<evidence type="ECO:0000313" key="2">
    <source>
        <dbReference type="EMBL" id="ARE29227.1"/>
    </source>
</evidence>
<evidence type="ECO:0000313" key="7">
    <source>
        <dbReference type="Proteomes" id="UP000595253"/>
    </source>
</evidence>
<evidence type="ECO:0000313" key="1">
    <source>
        <dbReference type="EMBL" id="ARE22694.1"/>
    </source>
</evidence>
<name>A0A1V0P866_LACLC</name>
<organism evidence="2 5">
    <name type="scientific">Lactococcus lactis subsp. cremoris</name>
    <name type="common">Streptococcus cremoris</name>
    <dbReference type="NCBI Taxonomy" id="1359"/>
    <lineage>
        <taxon>Bacteria</taxon>
        <taxon>Bacillati</taxon>
        <taxon>Bacillota</taxon>
        <taxon>Bacilli</taxon>
        <taxon>Lactobacillales</taxon>
        <taxon>Streptococcaceae</taxon>
        <taxon>Lactococcus</taxon>
    </lineage>
</organism>
<dbReference type="Proteomes" id="UP000192161">
    <property type="component" value="Chromosome"/>
</dbReference>
<dbReference type="EMBL" id="CP015899">
    <property type="protein sequence ID" value="ARE29227.1"/>
    <property type="molecule type" value="Genomic_DNA"/>
</dbReference>